<organism evidence="1 2">
    <name type="scientific">Emergomyces africanus</name>
    <dbReference type="NCBI Taxonomy" id="1955775"/>
    <lineage>
        <taxon>Eukaryota</taxon>
        <taxon>Fungi</taxon>
        <taxon>Dikarya</taxon>
        <taxon>Ascomycota</taxon>
        <taxon>Pezizomycotina</taxon>
        <taxon>Eurotiomycetes</taxon>
        <taxon>Eurotiomycetidae</taxon>
        <taxon>Onygenales</taxon>
        <taxon>Ajellomycetaceae</taxon>
        <taxon>Emergomyces</taxon>
    </lineage>
</organism>
<keyword evidence="2" id="KW-1185">Reference proteome</keyword>
<dbReference type="Proteomes" id="UP000091918">
    <property type="component" value="Unassembled WGS sequence"/>
</dbReference>
<proteinExistence type="predicted"/>
<sequence>MQRLTALRGAADILDSVHFEPETYFEMEVFNEESSTVEEKSIVEDTFHKIHTWIENQSVQSQP</sequence>
<comment type="caution">
    <text evidence="1">The sequence shown here is derived from an EMBL/GenBank/DDBJ whole genome shotgun (WGS) entry which is preliminary data.</text>
</comment>
<reference evidence="1 2" key="1">
    <citation type="submission" date="2015-07" db="EMBL/GenBank/DDBJ databases">
        <title>Emmonsia species relationships and genome sequence.</title>
        <authorList>
            <person name="Cuomo C.A."/>
            <person name="Schwartz I.S."/>
            <person name="Kenyon C."/>
            <person name="de Hoog G.S."/>
            <person name="Govender N.P."/>
            <person name="Botha A."/>
            <person name="Moreno L."/>
            <person name="de Vries M."/>
            <person name="Munoz J.F."/>
            <person name="Stielow J.B."/>
        </authorList>
    </citation>
    <scope>NUCLEOTIDE SEQUENCE [LARGE SCALE GENOMIC DNA]</scope>
    <source>
        <strain evidence="1 2">CBS 136260</strain>
    </source>
</reference>
<gene>
    <name evidence="1" type="ORF">ACJ72_06485</name>
</gene>
<name>A0A1B7NRE6_9EURO</name>
<evidence type="ECO:0000313" key="2">
    <source>
        <dbReference type="Proteomes" id="UP000091918"/>
    </source>
</evidence>
<feature type="non-terminal residue" evidence="1">
    <location>
        <position position="63"/>
    </location>
</feature>
<protein>
    <submittedName>
        <fullName evidence="1">Uncharacterized protein</fullName>
    </submittedName>
</protein>
<dbReference type="EMBL" id="LGUA01001117">
    <property type="protein sequence ID" value="OAX79200.1"/>
    <property type="molecule type" value="Genomic_DNA"/>
</dbReference>
<evidence type="ECO:0000313" key="1">
    <source>
        <dbReference type="EMBL" id="OAX79200.1"/>
    </source>
</evidence>
<dbReference type="AlphaFoldDB" id="A0A1B7NRE6"/>
<accession>A0A1B7NRE6</accession>